<feature type="domain" description="Galactose-1-phosphate uridyl transferase C-terminal" evidence="11">
    <location>
        <begin position="178"/>
        <end position="292"/>
    </location>
</feature>
<proteinExistence type="inferred from homology"/>
<dbReference type="GO" id="GO:0008108">
    <property type="term" value="F:UDP-glucose:hexose-1-phosphate uridylyltransferase activity"/>
    <property type="evidence" value="ECO:0007669"/>
    <property type="project" value="UniProtKB-UniRule"/>
</dbReference>
<gene>
    <name evidence="12" type="ORF">A3F08_03400</name>
</gene>
<dbReference type="PANTHER" id="PTHR42763:SF2">
    <property type="entry name" value="ADP-GLUCOSE PHOSPHORYLASE"/>
    <property type="match status" value="1"/>
</dbReference>
<keyword evidence="6" id="KW-0119">Carbohydrate metabolism</keyword>
<dbReference type="SUPFAM" id="SSF54197">
    <property type="entry name" value="HIT-like"/>
    <property type="match status" value="2"/>
</dbReference>
<dbReference type="InterPro" id="IPR005849">
    <property type="entry name" value="GalP_Utransf_N"/>
</dbReference>
<evidence type="ECO:0000256" key="6">
    <source>
        <dbReference type="ARBA" id="ARBA00023277"/>
    </source>
</evidence>
<dbReference type="InterPro" id="IPR001937">
    <property type="entry name" value="GalP_UDPtransf1"/>
</dbReference>
<dbReference type="EMBL" id="MEZV01000031">
    <property type="protein sequence ID" value="OGD66660.1"/>
    <property type="molecule type" value="Genomic_DNA"/>
</dbReference>
<dbReference type="GO" id="GO:0008270">
    <property type="term" value="F:zinc ion binding"/>
    <property type="evidence" value="ECO:0007669"/>
    <property type="project" value="InterPro"/>
</dbReference>
<dbReference type="InterPro" id="IPR053177">
    <property type="entry name" value="ADP-glucose_phosphorylase"/>
</dbReference>
<evidence type="ECO:0000313" key="12">
    <source>
        <dbReference type="EMBL" id="OGD66660.1"/>
    </source>
</evidence>
<keyword evidence="5 9" id="KW-0862">Zinc</keyword>
<keyword evidence="3 12" id="KW-0548">Nucleotidyltransferase</keyword>
<evidence type="ECO:0000256" key="4">
    <source>
        <dbReference type="ARBA" id="ARBA00022723"/>
    </source>
</evidence>
<evidence type="ECO:0000256" key="3">
    <source>
        <dbReference type="ARBA" id="ARBA00022695"/>
    </source>
</evidence>
<evidence type="ECO:0000313" key="13">
    <source>
        <dbReference type="Proteomes" id="UP000176451"/>
    </source>
</evidence>
<evidence type="ECO:0000259" key="10">
    <source>
        <dbReference type="Pfam" id="PF01087"/>
    </source>
</evidence>
<dbReference type="NCBIfam" id="TIGR00209">
    <property type="entry name" value="galT_1"/>
    <property type="match status" value="1"/>
</dbReference>
<protein>
    <recommendedName>
        <fullName evidence="7">Galactose-1-phosphate uridylyltransferase</fullName>
        <ecNumber evidence="7">2.7.7.12</ecNumber>
    </recommendedName>
</protein>
<dbReference type="EC" id="2.7.7.12" evidence="7"/>
<dbReference type="InterPro" id="IPR005850">
    <property type="entry name" value="GalP_Utransf_C"/>
</dbReference>
<dbReference type="PIRSF" id="PIRSF000808">
    <property type="entry name" value="GalT"/>
    <property type="match status" value="1"/>
</dbReference>
<feature type="domain" description="Galactose-1-phosphate uridyl transferase N-terminal" evidence="10">
    <location>
        <begin position="3"/>
        <end position="171"/>
    </location>
</feature>
<feature type="binding site" evidence="9">
    <location>
        <position position="159"/>
    </location>
    <ligand>
        <name>Zn(2+)</name>
        <dbReference type="ChEBI" id="CHEBI:29105"/>
    </ligand>
</feature>
<dbReference type="Gene3D" id="3.30.428.10">
    <property type="entry name" value="HIT-like"/>
    <property type="match status" value="2"/>
</dbReference>
<dbReference type="Proteomes" id="UP000176451">
    <property type="component" value="Unassembled WGS sequence"/>
</dbReference>
<keyword evidence="2 12" id="KW-0808">Transferase</keyword>
<evidence type="ECO:0000256" key="1">
    <source>
        <dbReference type="ARBA" id="ARBA00010951"/>
    </source>
</evidence>
<feature type="active site" description="Tele-UMP-histidine intermediate" evidence="8">
    <location>
        <position position="161"/>
    </location>
</feature>
<reference evidence="12 13" key="1">
    <citation type="journal article" date="2016" name="Nat. Commun.">
        <title>Thousands of microbial genomes shed light on interconnected biogeochemical processes in an aquifer system.</title>
        <authorList>
            <person name="Anantharaman K."/>
            <person name="Brown C.T."/>
            <person name="Hug L.A."/>
            <person name="Sharon I."/>
            <person name="Castelle C.J."/>
            <person name="Probst A.J."/>
            <person name="Thomas B.C."/>
            <person name="Singh A."/>
            <person name="Wilkins M.J."/>
            <person name="Karaoz U."/>
            <person name="Brodie E.L."/>
            <person name="Williams K.H."/>
            <person name="Hubbard S.S."/>
            <person name="Banfield J.F."/>
        </authorList>
    </citation>
    <scope>NUCLEOTIDE SEQUENCE [LARGE SCALE GENOMIC DNA]</scope>
</reference>
<evidence type="ECO:0000256" key="9">
    <source>
        <dbReference type="PIRSR" id="PIRSR000808-3"/>
    </source>
</evidence>
<dbReference type="Pfam" id="PF01087">
    <property type="entry name" value="GalP_UDP_transf"/>
    <property type="match status" value="1"/>
</dbReference>
<evidence type="ECO:0000259" key="11">
    <source>
        <dbReference type="Pfam" id="PF02744"/>
    </source>
</evidence>
<comment type="cofactor">
    <cofactor evidence="9">
        <name>Zn(2+)</name>
        <dbReference type="ChEBI" id="CHEBI:29105"/>
    </cofactor>
    <text evidence="9">Binds 1 zinc ion per subunit.</text>
</comment>
<name>A0A1F5EH88_9BACT</name>
<evidence type="ECO:0000256" key="5">
    <source>
        <dbReference type="ARBA" id="ARBA00022833"/>
    </source>
</evidence>
<accession>A0A1F5EH88</accession>
<evidence type="ECO:0000256" key="2">
    <source>
        <dbReference type="ARBA" id="ARBA00022679"/>
    </source>
</evidence>
<sequence length="327" mass="38118">MPQLRQNIITGEWVVIAPERAKRPTDYITADTVKTQSKTECNFCVGKSVYKTRIKKYDTKNIYVVPNKYPVFIEDGKEEPVKSYKVEKDFYRGRPSTGGHDIVVVNDHDTDLPHFSKQIWVDMLETFKKRYQYFDKEKNVVYTIPIYNHGREAGASIEHPHAQIFASNIVPNNITTEIHHTEKYFEHNGSCAFCDLIEHEKDFKKRIVFENKDFVAFTFYSARYPFEIWILPKEHGSRFENEPNAKLETLAESLMDIFSRLAKTLNDPPLNFFIHTLPNTITETDYFHWHLEIAPRITGYGGYEMGSGTIIDVFSPEKAAEFLKNNH</sequence>
<dbReference type="GO" id="GO:0006012">
    <property type="term" value="P:galactose metabolic process"/>
    <property type="evidence" value="ECO:0007669"/>
    <property type="project" value="UniProtKB-UniRule"/>
</dbReference>
<evidence type="ECO:0000256" key="7">
    <source>
        <dbReference type="NCBIfam" id="TIGR00209"/>
    </source>
</evidence>
<dbReference type="Pfam" id="PF02744">
    <property type="entry name" value="GalP_UDP_tr_C"/>
    <property type="match status" value="1"/>
</dbReference>
<feature type="binding site" evidence="9">
    <location>
        <position position="41"/>
    </location>
    <ligand>
        <name>Zn(2+)</name>
        <dbReference type="ChEBI" id="CHEBI:29105"/>
    </ligand>
</feature>
<dbReference type="InterPro" id="IPR036265">
    <property type="entry name" value="HIT-like_sf"/>
</dbReference>
<keyword evidence="4 9" id="KW-0479">Metal-binding</keyword>
<evidence type="ECO:0000256" key="8">
    <source>
        <dbReference type="PIRSR" id="PIRSR000808-1"/>
    </source>
</evidence>
<comment type="similarity">
    <text evidence="1">Belongs to the galactose-1-phosphate uridylyltransferase type 1 family.</text>
</comment>
<dbReference type="AlphaFoldDB" id="A0A1F5EH88"/>
<organism evidence="12 13">
    <name type="scientific">Candidatus Berkelbacteria bacterium RIFCSPHIGHO2_12_FULL_36_9</name>
    <dbReference type="NCBI Taxonomy" id="1797469"/>
    <lineage>
        <taxon>Bacteria</taxon>
        <taxon>Candidatus Berkelbacteria</taxon>
    </lineage>
</organism>
<dbReference type="UniPathway" id="UPA00214"/>
<dbReference type="STRING" id="1797469.A3F08_03400"/>
<feature type="binding site" evidence="9">
    <location>
        <position position="108"/>
    </location>
    <ligand>
        <name>Zn(2+)</name>
        <dbReference type="ChEBI" id="CHEBI:29105"/>
    </ligand>
</feature>
<feature type="binding site" evidence="9">
    <location>
        <position position="44"/>
    </location>
    <ligand>
        <name>Zn(2+)</name>
        <dbReference type="ChEBI" id="CHEBI:29105"/>
    </ligand>
</feature>
<dbReference type="PANTHER" id="PTHR42763">
    <property type="entry name" value="ADP-GLUCOSE PHOSPHORYLASE"/>
    <property type="match status" value="1"/>
</dbReference>
<comment type="caution">
    <text evidence="12">The sequence shown here is derived from an EMBL/GenBank/DDBJ whole genome shotgun (WGS) entry which is preliminary data.</text>
</comment>